<dbReference type="AlphaFoldDB" id="A0A6C0KZM3"/>
<organism evidence="1">
    <name type="scientific">viral metagenome</name>
    <dbReference type="NCBI Taxonomy" id="1070528"/>
    <lineage>
        <taxon>unclassified sequences</taxon>
        <taxon>metagenomes</taxon>
        <taxon>organismal metagenomes</taxon>
    </lineage>
</organism>
<evidence type="ECO:0000313" key="1">
    <source>
        <dbReference type="EMBL" id="QHU23019.1"/>
    </source>
</evidence>
<proteinExistence type="predicted"/>
<reference evidence="1" key="1">
    <citation type="journal article" date="2020" name="Nature">
        <title>Giant virus diversity and host interactions through global metagenomics.</title>
        <authorList>
            <person name="Schulz F."/>
            <person name="Roux S."/>
            <person name="Paez-Espino D."/>
            <person name="Jungbluth S."/>
            <person name="Walsh D.A."/>
            <person name="Denef V.J."/>
            <person name="McMahon K.D."/>
            <person name="Konstantinidis K.T."/>
            <person name="Eloe-Fadrosh E.A."/>
            <person name="Kyrpides N.C."/>
            <person name="Woyke T."/>
        </authorList>
    </citation>
    <scope>NUCLEOTIDE SEQUENCE</scope>
    <source>
        <strain evidence="1">GVMAG-S-ERX555907-63</strain>
    </source>
</reference>
<name>A0A6C0KZM3_9ZZZZ</name>
<sequence length="120" mass="13918">MVVVNNKKSLSASGWKYNKPHTKEERKALISNFGKKCFLKPDELKYPVCDRNGNFDCKGIIASKFWADVSEIKASKRLEKVNKREKNFTRKKKPYSFKKISKKAIKLGKKLGCKKFSKKK</sequence>
<dbReference type="EMBL" id="MN741021">
    <property type="protein sequence ID" value="QHU23019.1"/>
    <property type="molecule type" value="Genomic_DNA"/>
</dbReference>
<protein>
    <submittedName>
        <fullName evidence="1">Uncharacterized protein</fullName>
    </submittedName>
</protein>
<accession>A0A6C0KZM3</accession>